<dbReference type="Gene3D" id="1.10.357.10">
    <property type="entry name" value="Tetracycline Repressor, domain 2"/>
    <property type="match status" value="1"/>
</dbReference>
<proteinExistence type="predicted"/>
<dbReference type="EMBL" id="FNGP01000002">
    <property type="protein sequence ID" value="SDL42724.1"/>
    <property type="molecule type" value="Genomic_DNA"/>
</dbReference>
<sequence length="200" mass="21115">MVGPMPRISEPTVAAHRAARERALLDAAHALLLETGEPPALGQVASRAGLARSSVYQYFDSSRDLLRAMVQDIYPRWVRRIASAMSAAPTPADRILAYAVTNVRLVAEGAHAVGAALAALEPSEAVDEDAARMHRELQQPLVETLVSLDVDSPEQVASLVNAVIHGATLLLDGHTVDEAVAAMSLVLGPLVRELGGTGSF</sequence>
<dbReference type="InterPro" id="IPR001647">
    <property type="entry name" value="HTH_TetR"/>
</dbReference>
<keyword evidence="2 4" id="KW-0238">DNA-binding</keyword>
<dbReference type="PRINTS" id="PR00455">
    <property type="entry name" value="HTHTETR"/>
</dbReference>
<evidence type="ECO:0000259" key="5">
    <source>
        <dbReference type="PROSITE" id="PS50977"/>
    </source>
</evidence>
<protein>
    <submittedName>
        <fullName evidence="6">Transcriptional regulator, TetR family</fullName>
    </submittedName>
</protein>
<feature type="domain" description="HTH tetR-type" evidence="5">
    <location>
        <begin position="18"/>
        <end position="77"/>
    </location>
</feature>
<dbReference type="SUPFAM" id="SSF46689">
    <property type="entry name" value="Homeodomain-like"/>
    <property type="match status" value="1"/>
</dbReference>
<dbReference type="PANTHER" id="PTHR47506">
    <property type="entry name" value="TRANSCRIPTIONAL REGULATORY PROTEIN"/>
    <property type="match status" value="1"/>
</dbReference>
<feature type="DNA-binding region" description="H-T-H motif" evidence="4">
    <location>
        <begin position="40"/>
        <end position="59"/>
    </location>
</feature>
<dbReference type="STRING" id="686624.SAMN04488242_1545"/>
<dbReference type="InterPro" id="IPR009057">
    <property type="entry name" value="Homeodomain-like_sf"/>
</dbReference>
<reference evidence="6 7" key="1">
    <citation type="submission" date="2016-10" db="EMBL/GenBank/DDBJ databases">
        <authorList>
            <person name="de Groot N.N."/>
        </authorList>
    </citation>
    <scope>NUCLEOTIDE SEQUENCE [LARGE SCALE GENOMIC DNA]</scope>
    <source>
        <strain evidence="6 7">CGMCC 1.9159</strain>
    </source>
</reference>
<accession>A0A1G9JZZ3</accession>
<organism evidence="6 7">
    <name type="scientific">Tessaracoccus oleiagri</name>
    <dbReference type="NCBI Taxonomy" id="686624"/>
    <lineage>
        <taxon>Bacteria</taxon>
        <taxon>Bacillati</taxon>
        <taxon>Actinomycetota</taxon>
        <taxon>Actinomycetes</taxon>
        <taxon>Propionibacteriales</taxon>
        <taxon>Propionibacteriaceae</taxon>
        <taxon>Tessaracoccus</taxon>
    </lineage>
</organism>
<evidence type="ECO:0000256" key="2">
    <source>
        <dbReference type="ARBA" id="ARBA00023125"/>
    </source>
</evidence>
<evidence type="ECO:0000256" key="4">
    <source>
        <dbReference type="PROSITE-ProRule" id="PRU00335"/>
    </source>
</evidence>
<keyword evidence="7" id="KW-1185">Reference proteome</keyword>
<gene>
    <name evidence="6" type="ORF">SAMN04488242_1545</name>
</gene>
<dbReference type="AlphaFoldDB" id="A0A1G9JZZ3"/>
<dbReference type="PROSITE" id="PS50977">
    <property type="entry name" value="HTH_TETR_2"/>
    <property type="match status" value="1"/>
</dbReference>
<evidence type="ECO:0000256" key="1">
    <source>
        <dbReference type="ARBA" id="ARBA00023015"/>
    </source>
</evidence>
<evidence type="ECO:0000313" key="6">
    <source>
        <dbReference type="EMBL" id="SDL42724.1"/>
    </source>
</evidence>
<evidence type="ECO:0000256" key="3">
    <source>
        <dbReference type="ARBA" id="ARBA00023163"/>
    </source>
</evidence>
<dbReference type="Proteomes" id="UP000199475">
    <property type="component" value="Unassembled WGS sequence"/>
</dbReference>
<keyword evidence="3" id="KW-0804">Transcription</keyword>
<evidence type="ECO:0000313" key="7">
    <source>
        <dbReference type="Proteomes" id="UP000199475"/>
    </source>
</evidence>
<dbReference type="GO" id="GO:0003677">
    <property type="term" value="F:DNA binding"/>
    <property type="evidence" value="ECO:0007669"/>
    <property type="project" value="UniProtKB-UniRule"/>
</dbReference>
<dbReference type="Pfam" id="PF00440">
    <property type="entry name" value="TetR_N"/>
    <property type="match status" value="1"/>
</dbReference>
<keyword evidence="1" id="KW-0805">Transcription regulation</keyword>
<dbReference type="PANTHER" id="PTHR47506:SF1">
    <property type="entry name" value="HTH-TYPE TRANSCRIPTIONAL REGULATOR YJDC"/>
    <property type="match status" value="1"/>
</dbReference>
<name>A0A1G9JZZ3_9ACTN</name>